<evidence type="ECO:0000256" key="1">
    <source>
        <dbReference type="ARBA" id="ARBA00022722"/>
    </source>
</evidence>
<evidence type="ECO:0000256" key="3">
    <source>
        <dbReference type="ARBA" id="ARBA00022839"/>
    </source>
</evidence>
<dbReference type="InterPro" id="IPR036397">
    <property type="entry name" value="RNaseH_sf"/>
</dbReference>
<dbReference type="EMBL" id="UOEV01000058">
    <property type="protein sequence ID" value="VAW32587.1"/>
    <property type="molecule type" value="Genomic_DNA"/>
</dbReference>
<accession>A0A3B0V3Y4</accession>
<dbReference type="SMART" id="SM00479">
    <property type="entry name" value="EXOIII"/>
    <property type="match status" value="1"/>
</dbReference>
<dbReference type="PANTHER" id="PTHR30231:SF4">
    <property type="entry name" value="PROTEIN NEN2"/>
    <property type="match status" value="1"/>
</dbReference>
<gene>
    <name evidence="5" type="ORF">MNBD_CPR01-333</name>
</gene>
<dbReference type="InterPro" id="IPR033390">
    <property type="entry name" value="Rv2179c-like"/>
</dbReference>
<dbReference type="CDD" id="cd06127">
    <property type="entry name" value="DEDDh"/>
    <property type="match status" value="1"/>
</dbReference>
<evidence type="ECO:0000259" key="4">
    <source>
        <dbReference type="SMART" id="SM00479"/>
    </source>
</evidence>
<dbReference type="GO" id="GO:0003676">
    <property type="term" value="F:nucleic acid binding"/>
    <property type="evidence" value="ECO:0007669"/>
    <property type="project" value="InterPro"/>
</dbReference>
<keyword evidence="2" id="KW-0378">Hydrolase</keyword>
<feature type="domain" description="Exonuclease" evidence="4">
    <location>
        <begin position="1"/>
        <end position="184"/>
    </location>
</feature>
<sequence>MIVLDVETSGIVPAKHSILSIGALDFNEPSNQFYDECRVWDGAHVDDEALAVNGFSRSEIIEPVKKTEAELVKAFLAWAFDRPNDSTLAGQNPSFDRDFVSSACARAGIAFPFPFRTIDTHTLCWLHMTEKGIVPPLARKHTAISLNVALEYCGLPKEQKPHNALGGAYAHAEVIARIAYNKKLLPDYDLYKIPWMKKTF</sequence>
<dbReference type="GO" id="GO:0008408">
    <property type="term" value="F:3'-5' exonuclease activity"/>
    <property type="evidence" value="ECO:0007669"/>
    <property type="project" value="TreeGrafter"/>
</dbReference>
<dbReference type="Gene3D" id="3.30.420.10">
    <property type="entry name" value="Ribonuclease H-like superfamily/Ribonuclease H"/>
    <property type="match status" value="1"/>
</dbReference>
<dbReference type="InterPro" id="IPR012337">
    <property type="entry name" value="RNaseH-like_sf"/>
</dbReference>
<dbReference type="InterPro" id="IPR013520">
    <property type="entry name" value="Ribonucl_H"/>
</dbReference>
<evidence type="ECO:0000313" key="5">
    <source>
        <dbReference type="EMBL" id="VAW32587.1"/>
    </source>
</evidence>
<dbReference type="SUPFAM" id="SSF53098">
    <property type="entry name" value="Ribonuclease H-like"/>
    <property type="match status" value="1"/>
</dbReference>
<protein>
    <recommendedName>
        <fullName evidence="4">Exonuclease domain-containing protein</fullName>
    </recommendedName>
</protein>
<name>A0A3B0V3Y4_9ZZZZ</name>
<proteinExistence type="predicted"/>
<keyword evidence="1" id="KW-0540">Nuclease</keyword>
<dbReference type="PANTHER" id="PTHR30231">
    <property type="entry name" value="DNA POLYMERASE III SUBUNIT EPSILON"/>
    <property type="match status" value="1"/>
</dbReference>
<reference evidence="5" key="1">
    <citation type="submission" date="2018-06" db="EMBL/GenBank/DDBJ databases">
        <authorList>
            <person name="Zhirakovskaya E."/>
        </authorList>
    </citation>
    <scope>NUCLEOTIDE SEQUENCE</scope>
</reference>
<dbReference type="AlphaFoldDB" id="A0A3B0V3Y4"/>
<dbReference type="Pfam" id="PF16473">
    <property type="entry name" value="Rv2179c-like"/>
    <property type="match status" value="1"/>
</dbReference>
<keyword evidence="3" id="KW-0269">Exonuclease</keyword>
<evidence type="ECO:0000256" key="2">
    <source>
        <dbReference type="ARBA" id="ARBA00022801"/>
    </source>
</evidence>
<organism evidence="5">
    <name type="scientific">hydrothermal vent metagenome</name>
    <dbReference type="NCBI Taxonomy" id="652676"/>
    <lineage>
        <taxon>unclassified sequences</taxon>
        <taxon>metagenomes</taxon>
        <taxon>ecological metagenomes</taxon>
    </lineage>
</organism>